<evidence type="ECO:0000313" key="2">
    <source>
        <dbReference type="Proteomes" id="UP000761534"/>
    </source>
</evidence>
<evidence type="ECO:0000313" key="1">
    <source>
        <dbReference type="EMBL" id="KAA8911196.1"/>
    </source>
</evidence>
<dbReference type="Proteomes" id="UP000761534">
    <property type="component" value="Unassembled WGS sequence"/>
</dbReference>
<dbReference type="VEuPathDB" id="FungiDB:TRICI_003918"/>
<sequence>MVTQTKYHDILNGRLLNLTLDYKTPRKGLRDLHHGLSIACRCLSNRMPTVILGSNKLDVSALKGKVFFSGEFKDKPNEFGFLLVMPESGVDICRNTGELLRVDEE</sequence>
<protein>
    <submittedName>
        <fullName evidence="1">Uncharacterized protein</fullName>
    </submittedName>
</protein>
<proteinExistence type="predicted"/>
<dbReference type="EMBL" id="SWFS01000291">
    <property type="protein sequence ID" value="KAA8911196.1"/>
    <property type="molecule type" value="Genomic_DNA"/>
</dbReference>
<name>A0A642V2J2_9ASCO</name>
<accession>A0A642V2J2</accession>
<keyword evidence="2" id="KW-1185">Reference proteome</keyword>
<organism evidence="1 2">
    <name type="scientific">Trichomonascus ciferrii</name>
    <dbReference type="NCBI Taxonomy" id="44093"/>
    <lineage>
        <taxon>Eukaryota</taxon>
        <taxon>Fungi</taxon>
        <taxon>Dikarya</taxon>
        <taxon>Ascomycota</taxon>
        <taxon>Saccharomycotina</taxon>
        <taxon>Dipodascomycetes</taxon>
        <taxon>Dipodascales</taxon>
        <taxon>Trichomonascaceae</taxon>
        <taxon>Trichomonascus</taxon>
        <taxon>Trichomonascus ciferrii complex</taxon>
    </lineage>
</organism>
<reference evidence="1" key="1">
    <citation type="journal article" date="2019" name="G3 (Bethesda)">
        <title>Genome Assemblies of Two Rare Opportunistic Yeast Pathogens: Diutina rugosa (syn. Candida rugosa) and Trichomonascus ciferrii (syn. Candida ciferrii).</title>
        <authorList>
            <person name="Mixao V."/>
            <person name="Saus E."/>
            <person name="Hansen A.P."/>
            <person name="Lass-Florl C."/>
            <person name="Gabaldon T."/>
        </authorList>
    </citation>
    <scope>NUCLEOTIDE SEQUENCE</scope>
    <source>
        <strain evidence="1">CBS 4856</strain>
    </source>
</reference>
<dbReference type="AlphaFoldDB" id="A0A642V2J2"/>
<comment type="caution">
    <text evidence="1">The sequence shown here is derived from an EMBL/GenBank/DDBJ whole genome shotgun (WGS) entry which is preliminary data.</text>
</comment>
<gene>
    <name evidence="1" type="ORF">TRICI_003918</name>
</gene>